<dbReference type="InterPro" id="IPR007253">
    <property type="entry name" value="Cell_wall-bd_2"/>
</dbReference>
<accession>A0ABR6TJL2</accession>
<dbReference type="RefSeq" id="WP_185623608.1">
    <property type="nucleotide sequence ID" value="NZ_JABGBW010000001.1"/>
</dbReference>
<name>A0ABR6TJL2_9FIRM</name>
<gene>
    <name evidence="1" type="ORF">HLB29_02835</name>
</gene>
<dbReference type="Pfam" id="PF04122">
    <property type="entry name" value="CW_binding_2"/>
    <property type="match status" value="3"/>
</dbReference>
<evidence type="ECO:0000313" key="1">
    <source>
        <dbReference type="EMBL" id="MBC2575612.1"/>
    </source>
</evidence>
<keyword evidence="2" id="KW-1185">Reference proteome</keyword>
<dbReference type="Gene3D" id="3.40.50.12090">
    <property type="match status" value="2"/>
</dbReference>
<dbReference type="EMBL" id="JABGBW010000001">
    <property type="protein sequence ID" value="MBC2575612.1"/>
    <property type="molecule type" value="Genomic_DNA"/>
</dbReference>
<organism evidence="1 2">
    <name type="scientific">Peptostreptococcus canis</name>
    <dbReference type="NCBI Taxonomy" id="1159213"/>
    <lineage>
        <taxon>Bacteria</taxon>
        <taxon>Bacillati</taxon>
        <taxon>Bacillota</taxon>
        <taxon>Clostridia</taxon>
        <taxon>Peptostreptococcales</taxon>
        <taxon>Peptostreptococcaceae</taxon>
        <taxon>Peptostreptococcus</taxon>
    </lineage>
</organism>
<dbReference type="InterPro" id="IPR051922">
    <property type="entry name" value="Bact_Sporulation_Assoc"/>
</dbReference>
<dbReference type="PANTHER" id="PTHR30032:SF8">
    <property type="entry name" value="GERMINATION-SPECIFIC N-ACETYLMURAMOYL-L-ALANINE AMIDASE"/>
    <property type="match status" value="1"/>
</dbReference>
<reference evidence="1 2" key="1">
    <citation type="submission" date="2020-05" db="EMBL/GenBank/DDBJ databases">
        <title>Draft genome of xy-202 and genomic insight in genome of the genus Peptostreptococcus.</title>
        <authorList>
            <person name="Zhang Z."/>
        </authorList>
    </citation>
    <scope>NUCLEOTIDE SEQUENCE [LARGE SCALE GENOMIC DNA]</scope>
    <source>
        <strain evidence="1 2">DSM 27025</strain>
    </source>
</reference>
<evidence type="ECO:0000313" key="2">
    <source>
        <dbReference type="Proteomes" id="UP000713904"/>
    </source>
</evidence>
<dbReference type="Proteomes" id="UP000713904">
    <property type="component" value="Unassembled WGS sequence"/>
</dbReference>
<sequence length="341" mass="38195">MELKNIKKNFLVITLTFLFIFTVIPVYALEQENDLNNKKDIQILRIAGEDRYRTSIKIAKSSYKKNDTIFITSGENFTDALYGGPLVSLKNSSLILSPKDKLTKDIKDTLASLDTKNITILGGIDSISLNIESELKKSGFIVNRISGKNRFETADLINKEKINTYFGTVGEDDVSLSNGYMFADSLCAGPFIYYNDKFNPTRFLPYNEINASHGAKYVFGGLNSVPQLTSEENRLSGKDRYETSLKIANEIKKLLPNQEIKTLVIASGTDFPDSLSSIPLTTHSRGVLILSKKDSLGKEIMNFISENKSIQDIIVVGGENSLSKNIEKELYEICNHRQEEK</sequence>
<proteinExistence type="predicted"/>
<comment type="caution">
    <text evidence="1">The sequence shown here is derived from an EMBL/GenBank/DDBJ whole genome shotgun (WGS) entry which is preliminary data.</text>
</comment>
<protein>
    <submittedName>
        <fullName evidence="1">Cell wall-binding repeat-containing protein</fullName>
    </submittedName>
</protein>
<dbReference type="PANTHER" id="PTHR30032">
    <property type="entry name" value="N-ACETYLMURAMOYL-L-ALANINE AMIDASE-RELATED"/>
    <property type="match status" value="1"/>
</dbReference>